<sequence length="149" mass="16777">MKLKKMLTVLFTSVLLLTFSSPVGAVTGIGDTKETAITLFPGTAFNLFLSDSNDEDWFKWTNTTGDYKFIGGYFSPSNKAAEYRLGIHIVYSPSRSSFILYANNYGPGNAQFIDNILIPPGATVYFKVDSINYAMMQYDFEFEVYNYNL</sequence>
<dbReference type="AlphaFoldDB" id="A0A7X2Z0E8"/>
<dbReference type="Proteomes" id="UP000447876">
    <property type="component" value="Unassembled WGS sequence"/>
</dbReference>
<evidence type="ECO:0000313" key="2">
    <source>
        <dbReference type="EMBL" id="MUG44434.1"/>
    </source>
</evidence>
<organism evidence="2 3">
    <name type="scientific">Paenibacillus woosongensis</name>
    <dbReference type="NCBI Taxonomy" id="307580"/>
    <lineage>
        <taxon>Bacteria</taxon>
        <taxon>Bacillati</taxon>
        <taxon>Bacillota</taxon>
        <taxon>Bacilli</taxon>
        <taxon>Bacillales</taxon>
        <taxon>Paenibacillaceae</taxon>
        <taxon>Paenibacillus</taxon>
    </lineage>
</organism>
<dbReference type="RefSeq" id="WP_155609821.1">
    <property type="nucleotide sequence ID" value="NZ_WNZW01000001.1"/>
</dbReference>
<feature type="chain" id="PRO_5031245659" evidence="1">
    <location>
        <begin position="26"/>
        <end position="149"/>
    </location>
</feature>
<gene>
    <name evidence="2" type="ORF">GNP95_05405</name>
</gene>
<evidence type="ECO:0000256" key="1">
    <source>
        <dbReference type="SAM" id="SignalP"/>
    </source>
</evidence>
<proteinExistence type="predicted"/>
<comment type="caution">
    <text evidence="2">The sequence shown here is derived from an EMBL/GenBank/DDBJ whole genome shotgun (WGS) entry which is preliminary data.</text>
</comment>
<accession>A0A7X2Z0E8</accession>
<protein>
    <submittedName>
        <fullName evidence="2">Uncharacterized protein</fullName>
    </submittedName>
</protein>
<feature type="signal peptide" evidence="1">
    <location>
        <begin position="1"/>
        <end position="25"/>
    </location>
</feature>
<dbReference type="OrthoDB" id="2893810at2"/>
<reference evidence="2 3" key="1">
    <citation type="submission" date="2019-11" db="EMBL/GenBank/DDBJ databases">
        <title>Draft genome sequences of five Paenibacillus species of dairy origin.</title>
        <authorList>
            <person name="Olajide A.M."/>
            <person name="Chen S."/>
            <person name="Lapointe G."/>
        </authorList>
    </citation>
    <scope>NUCLEOTIDE SEQUENCE [LARGE SCALE GENOMIC DNA]</scope>
    <source>
        <strain evidence="2 3">12CR55</strain>
    </source>
</reference>
<dbReference type="Gene3D" id="2.60.120.380">
    <property type="match status" value="1"/>
</dbReference>
<keyword evidence="1" id="KW-0732">Signal</keyword>
<evidence type="ECO:0000313" key="3">
    <source>
        <dbReference type="Proteomes" id="UP000447876"/>
    </source>
</evidence>
<name>A0A7X2Z0E8_9BACL</name>
<dbReference type="EMBL" id="WNZW01000001">
    <property type="protein sequence ID" value="MUG44434.1"/>
    <property type="molecule type" value="Genomic_DNA"/>
</dbReference>